<dbReference type="OMA" id="KCYWRAV"/>
<sequence>MDHHKCGVLLLLAIAAFAAALVRGDSIVSGNVFCDQCLHGRPSMWGIPIRGAKVLVHCRNRQGMAMAVPAMSNFLGAFVANFPGEHDLQHCTSRLMWSPLKQCNVVANAQQSLRLEWKILDNAFYTVKPLYFTPVKPLAICPVSRPKLDPIVVPKAPAQQQPSSYCRADHWMNPVYSCHWKFVTPDESIAKLLGPRARNKYGNITALEALVKNSSLNGIADQHYATTYNGLLSETVAALLNSYYNSRFSLSPMTISRIFDNVIARGTPKDASKIAAEFRRANAGVGKGTCLLDVCKSK</sequence>
<dbReference type="PANTHER" id="PTHR33210:SF24">
    <property type="entry name" value="POLLEN OLE E 1 ALLERGEN AND EXTENSIN FAMILY PROTEIN"/>
    <property type="match status" value="1"/>
</dbReference>
<keyword evidence="1" id="KW-0732">Signal</keyword>
<dbReference type="STRING" id="88036.D8TDP3"/>
<name>D8TDP3_SELML</name>
<dbReference type="EMBL" id="GL377733">
    <property type="protein sequence ID" value="EFJ05222.1"/>
    <property type="molecule type" value="Genomic_DNA"/>
</dbReference>
<protein>
    <submittedName>
        <fullName evidence="2">Uncharacterized protein</fullName>
    </submittedName>
</protein>
<gene>
    <name evidence="2" type="ORF">SELMODRAFT_449206</name>
</gene>
<dbReference type="eggNOG" id="ENOG502QWKA">
    <property type="taxonomic scope" value="Eukaryota"/>
</dbReference>
<dbReference type="AlphaFoldDB" id="D8TDP3"/>
<dbReference type="Proteomes" id="UP000001514">
    <property type="component" value="Unassembled WGS sequence"/>
</dbReference>
<accession>D8TDP3</accession>
<dbReference type="OrthoDB" id="1909008at2759"/>
<dbReference type="Pfam" id="PF01190">
    <property type="entry name" value="Pollen_Ole_e_1"/>
    <property type="match status" value="1"/>
</dbReference>
<organism evidence="3">
    <name type="scientific">Selaginella moellendorffii</name>
    <name type="common">Spikemoss</name>
    <dbReference type="NCBI Taxonomy" id="88036"/>
    <lineage>
        <taxon>Eukaryota</taxon>
        <taxon>Viridiplantae</taxon>
        <taxon>Streptophyta</taxon>
        <taxon>Embryophyta</taxon>
        <taxon>Tracheophyta</taxon>
        <taxon>Lycopodiopsida</taxon>
        <taxon>Selaginellales</taxon>
        <taxon>Selaginellaceae</taxon>
        <taxon>Selaginella</taxon>
    </lineage>
</organism>
<proteinExistence type="predicted"/>
<feature type="chain" id="PRO_5003123509" evidence="1">
    <location>
        <begin position="25"/>
        <end position="298"/>
    </location>
</feature>
<reference evidence="2 3" key="1">
    <citation type="journal article" date="2011" name="Science">
        <title>The Selaginella genome identifies genetic changes associated with the evolution of vascular plants.</title>
        <authorList>
            <person name="Banks J.A."/>
            <person name="Nishiyama T."/>
            <person name="Hasebe M."/>
            <person name="Bowman J.L."/>
            <person name="Gribskov M."/>
            <person name="dePamphilis C."/>
            <person name="Albert V.A."/>
            <person name="Aono N."/>
            <person name="Aoyama T."/>
            <person name="Ambrose B.A."/>
            <person name="Ashton N.W."/>
            <person name="Axtell M.J."/>
            <person name="Barker E."/>
            <person name="Barker M.S."/>
            <person name="Bennetzen J.L."/>
            <person name="Bonawitz N.D."/>
            <person name="Chapple C."/>
            <person name="Cheng C."/>
            <person name="Correa L.G."/>
            <person name="Dacre M."/>
            <person name="DeBarry J."/>
            <person name="Dreyer I."/>
            <person name="Elias M."/>
            <person name="Engstrom E.M."/>
            <person name="Estelle M."/>
            <person name="Feng L."/>
            <person name="Finet C."/>
            <person name="Floyd S.K."/>
            <person name="Frommer W.B."/>
            <person name="Fujita T."/>
            <person name="Gramzow L."/>
            <person name="Gutensohn M."/>
            <person name="Harholt J."/>
            <person name="Hattori M."/>
            <person name="Heyl A."/>
            <person name="Hirai T."/>
            <person name="Hiwatashi Y."/>
            <person name="Ishikawa M."/>
            <person name="Iwata M."/>
            <person name="Karol K.G."/>
            <person name="Koehler B."/>
            <person name="Kolukisaoglu U."/>
            <person name="Kubo M."/>
            <person name="Kurata T."/>
            <person name="Lalonde S."/>
            <person name="Li K."/>
            <person name="Li Y."/>
            <person name="Litt A."/>
            <person name="Lyons E."/>
            <person name="Manning G."/>
            <person name="Maruyama T."/>
            <person name="Michael T.P."/>
            <person name="Mikami K."/>
            <person name="Miyazaki S."/>
            <person name="Morinaga S."/>
            <person name="Murata T."/>
            <person name="Mueller-Roeber B."/>
            <person name="Nelson D.R."/>
            <person name="Obara M."/>
            <person name="Oguri Y."/>
            <person name="Olmstead R.G."/>
            <person name="Onodera N."/>
            <person name="Petersen B.L."/>
            <person name="Pils B."/>
            <person name="Prigge M."/>
            <person name="Rensing S.A."/>
            <person name="Riano-Pachon D.M."/>
            <person name="Roberts A.W."/>
            <person name="Sato Y."/>
            <person name="Scheller H.V."/>
            <person name="Schulz B."/>
            <person name="Schulz C."/>
            <person name="Shakirov E.V."/>
            <person name="Shibagaki N."/>
            <person name="Shinohara N."/>
            <person name="Shippen D.E."/>
            <person name="Soerensen I."/>
            <person name="Sotooka R."/>
            <person name="Sugimoto N."/>
            <person name="Sugita M."/>
            <person name="Sumikawa N."/>
            <person name="Tanurdzic M."/>
            <person name="Theissen G."/>
            <person name="Ulvskov P."/>
            <person name="Wakazuki S."/>
            <person name="Weng J.K."/>
            <person name="Willats W.W."/>
            <person name="Wipf D."/>
            <person name="Wolf P.G."/>
            <person name="Yang L."/>
            <person name="Zimmer A.D."/>
            <person name="Zhu Q."/>
            <person name="Mitros T."/>
            <person name="Hellsten U."/>
            <person name="Loque D."/>
            <person name="Otillar R."/>
            <person name="Salamov A."/>
            <person name="Schmutz J."/>
            <person name="Shapiro H."/>
            <person name="Lindquist E."/>
            <person name="Lucas S."/>
            <person name="Rokhsar D."/>
            <person name="Grigoriev I.V."/>
        </authorList>
    </citation>
    <scope>NUCLEOTIDE SEQUENCE [LARGE SCALE GENOMIC DNA]</scope>
</reference>
<dbReference type="InterPro" id="IPR039923">
    <property type="entry name" value="Protodermal_1"/>
</dbReference>
<evidence type="ECO:0000313" key="3">
    <source>
        <dbReference type="Proteomes" id="UP000001514"/>
    </source>
</evidence>
<dbReference type="KEGG" id="smo:SELMODRAFT_449206"/>
<dbReference type="PANTHER" id="PTHR33210">
    <property type="entry name" value="PROTODERMAL FACTOR 1"/>
    <property type="match status" value="1"/>
</dbReference>
<dbReference type="FunCoup" id="D8TDP3">
    <property type="interactions" value="197"/>
</dbReference>
<feature type="signal peptide" evidence="1">
    <location>
        <begin position="1"/>
        <end position="24"/>
    </location>
</feature>
<keyword evidence="3" id="KW-1185">Reference proteome</keyword>
<evidence type="ECO:0000313" key="2">
    <source>
        <dbReference type="EMBL" id="EFJ05222.1"/>
    </source>
</evidence>
<dbReference type="Gramene" id="EFJ05222">
    <property type="protein sequence ID" value="EFJ05222"/>
    <property type="gene ID" value="SELMODRAFT_449206"/>
</dbReference>
<dbReference type="HOGENOM" id="CLU_075185_0_0_1"/>
<evidence type="ECO:0000256" key="1">
    <source>
        <dbReference type="SAM" id="SignalP"/>
    </source>
</evidence>
<dbReference type="InParanoid" id="D8TDP3"/>